<gene>
    <name evidence="1" type="ORF">METZ01_LOCUS218988</name>
</gene>
<dbReference type="Gene3D" id="3.40.50.1460">
    <property type="match status" value="1"/>
</dbReference>
<dbReference type="EMBL" id="UINC01051687">
    <property type="protein sequence ID" value="SVB66134.1"/>
    <property type="molecule type" value="Genomic_DNA"/>
</dbReference>
<feature type="non-terminal residue" evidence="1">
    <location>
        <position position="214"/>
    </location>
</feature>
<sequence length="214" mass="24288">MESAGLSKRHINFAQYSIREISIDLEDIVSKMIGDKYSINIHFTAYEAVENTTNVARDSLNKIIKIIKDKYPDENLVTHHISHPYKGIQGVIIGKVQIQVNIDNSINLDKSIDISNKSSEIFDWIFMDFQDCQGCISFNNVDMDSIDGKNAISLTRADIYDDSWAVIIGIDNYENLSNLDYAVADAEAVKDMLINKFDYPKENVKLLLNEEANK</sequence>
<proteinExistence type="predicted"/>
<dbReference type="AlphaFoldDB" id="A0A382FUR4"/>
<reference evidence="1" key="1">
    <citation type="submission" date="2018-05" db="EMBL/GenBank/DDBJ databases">
        <authorList>
            <person name="Lanie J.A."/>
            <person name="Ng W.-L."/>
            <person name="Kazmierczak K.M."/>
            <person name="Andrzejewski T.M."/>
            <person name="Davidsen T.M."/>
            <person name="Wayne K.J."/>
            <person name="Tettelin H."/>
            <person name="Glass J.I."/>
            <person name="Rusch D."/>
            <person name="Podicherti R."/>
            <person name="Tsui H.-C.T."/>
            <person name="Winkler M.E."/>
        </authorList>
    </citation>
    <scope>NUCLEOTIDE SEQUENCE</scope>
</reference>
<organism evidence="1">
    <name type="scientific">marine metagenome</name>
    <dbReference type="NCBI Taxonomy" id="408172"/>
    <lineage>
        <taxon>unclassified sequences</taxon>
        <taxon>metagenomes</taxon>
        <taxon>ecological metagenomes</taxon>
    </lineage>
</organism>
<name>A0A382FUR4_9ZZZZ</name>
<evidence type="ECO:0000313" key="1">
    <source>
        <dbReference type="EMBL" id="SVB66134.1"/>
    </source>
</evidence>
<accession>A0A382FUR4</accession>
<protein>
    <submittedName>
        <fullName evidence="1">Uncharacterized protein</fullName>
    </submittedName>
</protein>